<proteinExistence type="inferred from homology"/>
<comment type="similarity">
    <text evidence="6">Belongs to the NAD(P)H dehydrogenase (quinone) family. KefG subfamily.</text>
</comment>
<dbReference type="InterPro" id="IPR023947">
    <property type="entry name" value="K_H_efflux_KefG"/>
</dbReference>
<comment type="function">
    <text evidence="6">Regulatory subunit of a potassium efflux system that confers protection against electrophiles. Required for full activity of KefB.</text>
</comment>
<feature type="domain" description="Flavodoxin-like fold" evidence="7">
    <location>
        <begin position="33"/>
        <end position="199"/>
    </location>
</feature>
<reference evidence="9" key="1">
    <citation type="journal article" date="2005" name="Science">
        <title>Life at depth: Photobacterium profundum genome sequence and expression analysis.</title>
        <authorList>
            <person name="Vezzi A."/>
            <person name="Campanaro S."/>
            <person name="D'Angelo M."/>
            <person name="Simonato F."/>
            <person name="Vitulo N."/>
            <person name="Lauro F.M."/>
            <person name="Cestaro A."/>
            <person name="Malacrida G."/>
            <person name="Simionati B."/>
            <person name="Cannata N."/>
            <person name="Romualdi C."/>
            <person name="Bartlett D.H."/>
            <person name="Valle G."/>
        </authorList>
    </citation>
    <scope>NUCLEOTIDE SEQUENCE [LARGE SCALE GENOMIC DNA]</scope>
    <source>
        <strain evidence="9">ATCC BAA-1253 / SS9</strain>
    </source>
</reference>
<keyword evidence="9" id="KW-1185">Reference proteome</keyword>
<name>Q6LVD4_PHOPR</name>
<dbReference type="Proteomes" id="UP000000593">
    <property type="component" value="Chromosome 1"/>
</dbReference>
<keyword evidence="2 6" id="KW-0997">Cell inner membrane</keyword>
<accession>Q6LVD4</accession>
<dbReference type="EC" id="1.6.5.2" evidence="6"/>
<dbReference type="AlphaFoldDB" id="Q6LVD4"/>
<dbReference type="GO" id="GO:0006813">
    <property type="term" value="P:potassium ion transport"/>
    <property type="evidence" value="ECO:0007669"/>
    <property type="project" value="InterPro"/>
</dbReference>
<dbReference type="GO" id="GO:0005886">
    <property type="term" value="C:plasma membrane"/>
    <property type="evidence" value="ECO:0007669"/>
    <property type="project" value="UniProtKB-SubCell"/>
</dbReference>
<evidence type="ECO:0000313" key="8">
    <source>
        <dbReference type="EMBL" id="CAG18741.1"/>
    </source>
</evidence>
<dbReference type="Pfam" id="PF02525">
    <property type="entry name" value="Flavodoxin_2"/>
    <property type="match status" value="1"/>
</dbReference>
<comment type="catalytic activity">
    <reaction evidence="6">
        <text>a quinone + NADH + H(+) = a quinol + NAD(+)</text>
        <dbReference type="Rhea" id="RHEA:46160"/>
        <dbReference type="ChEBI" id="CHEBI:15378"/>
        <dbReference type="ChEBI" id="CHEBI:24646"/>
        <dbReference type="ChEBI" id="CHEBI:57540"/>
        <dbReference type="ChEBI" id="CHEBI:57945"/>
        <dbReference type="ChEBI" id="CHEBI:132124"/>
        <dbReference type="EC" id="1.6.5.2"/>
    </reaction>
</comment>
<evidence type="ECO:0000259" key="7">
    <source>
        <dbReference type="Pfam" id="PF02525"/>
    </source>
</evidence>
<dbReference type="GO" id="GO:0010181">
    <property type="term" value="F:FMN binding"/>
    <property type="evidence" value="ECO:0007669"/>
    <property type="project" value="TreeGrafter"/>
</dbReference>
<dbReference type="PANTHER" id="PTHR47307:SF1">
    <property type="entry name" value="GLUTATHIONE-REGULATED POTASSIUM-EFFLUX SYSTEM ANCILLARY PROTEIN KEFG"/>
    <property type="match status" value="1"/>
</dbReference>
<dbReference type="EMBL" id="CR378663">
    <property type="protein sequence ID" value="CAG18741.1"/>
    <property type="molecule type" value="Genomic_DNA"/>
</dbReference>
<protein>
    <recommendedName>
        <fullName evidence="6">Glutathione-regulated potassium-efflux system ancillary protein KefG</fullName>
    </recommendedName>
    <alternativeName>
        <fullName evidence="6">Putative quinone oxidoreductase KefG</fullName>
        <ecNumber evidence="6">1.6.5.2</ecNumber>
    </alternativeName>
</protein>
<comment type="subcellular location">
    <subcellularLocation>
        <location evidence="6">Cell inner membrane</location>
        <topology evidence="6">Peripheral membrane protein</topology>
        <orientation evidence="6">Cytoplasmic side</orientation>
    </subcellularLocation>
</comment>
<dbReference type="GO" id="GO:0009055">
    <property type="term" value="F:electron transfer activity"/>
    <property type="evidence" value="ECO:0007669"/>
    <property type="project" value="TreeGrafter"/>
</dbReference>
<evidence type="ECO:0000256" key="2">
    <source>
        <dbReference type="ARBA" id="ARBA00022519"/>
    </source>
</evidence>
<evidence type="ECO:0000256" key="6">
    <source>
        <dbReference type="HAMAP-Rule" id="MF_01415"/>
    </source>
</evidence>
<organism evidence="8 9">
    <name type="scientific">Photobacterium profundum (strain SS9)</name>
    <dbReference type="NCBI Taxonomy" id="298386"/>
    <lineage>
        <taxon>Bacteria</taxon>
        <taxon>Pseudomonadati</taxon>
        <taxon>Pseudomonadota</taxon>
        <taxon>Gammaproteobacteria</taxon>
        <taxon>Vibrionales</taxon>
        <taxon>Vibrionaceae</taxon>
        <taxon>Photobacterium</taxon>
    </lineage>
</organism>
<dbReference type="HOGENOM" id="CLU_058643_0_1_6"/>
<evidence type="ECO:0000256" key="1">
    <source>
        <dbReference type="ARBA" id="ARBA00022475"/>
    </source>
</evidence>
<dbReference type="InterPro" id="IPR003680">
    <property type="entry name" value="Flavodoxin_fold"/>
</dbReference>
<sequence>MQVIIMYYVWLYRRTLLFKDATRDVMTTQGQPKILVIYAHPDPQESVANQEMLASIADLQHVTVHDLYAAYPDFFIDVVFEHQLLEQHDIIVFQHPLYMYSCPSLLKEWIDVVLSKGFAHGEGVSTKGKYWRSVVTTGGAAEAYTPDGYNRCSIAEILRPFELTADLCQMPWIEPLVLHWARRIPLEERQQHSIDYREWLQHPLMDSEQVPPIDRETKEENNGE</sequence>
<dbReference type="PANTHER" id="PTHR47307">
    <property type="entry name" value="GLUTATHIONE-REGULATED POTASSIUM-EFFLUX SYSTEM ANCILLARY PROTEIN KEFG"/>
    <property type="match status" value="1"/>
</dbReference>
<dbReference type="STRING" id="298386.PBPRA0302"/>
<keyword evidence="1 6" id="KW-1003">Cell membrane</keyword>
<dbReference type="GO" id="GO:1901381">
    <property type="term" value="P:positive regulation of potassium ion transmembrane transport"/>
    <property type="evidence" value="ECO:0007669"/>
    <property type="project" value="UniProtKB-UniRule"/>
</dbReference>
<comment type="catalytic activity">
    <reaction evidence="6">
        <text>a quinone + NADPH + H(+) = a quinol + NADP(+)</text>
        <dbReference type="Rhea" id="RHEA:46164"/>
        <dbReference type="ChEBI" id="CHEBI:15378"/>
        <dbReference type="ChEBI" id="CHEBI:24646"/>
        <dbReference type="ChEBI" id="CHEBI:57783"/>
        <dbReference type="ChEBI" id="CHEBI:58349"/>
        <dbReference type="ChEBI" id="CHEBI:132124"/>
        <dbReference type="EC" id="1.6.5.2"/>
    </reaction>
</comment>
<dbReference type="NCBIfam" id="NF003430">
    <property type="entry name" value="PRK04930.1"/>
    <property type="match status" value="1"/>
</dbReference>
<comment type="subunit">
    <text evidence="6">Interacts with KefB.</text>
</comment>
<evidence type="ECO:0000256" key="5">
    <source>
        <dbReference type="ARBA" id="ARBA00023136"/>
    </source>
</evidence>
<evidence type="ECO:0000256" key="4">
    <source>
        <dbReference type="ARBA" id="ARBA00023027"/>
    </source>
</evidence>
<dbReference type="InterPro" id="IPR029039">
    <property type="entry name" value="Flavoprotein-like_sf"/>
</dbReference>
<dbReference type="GO" id="GO:0050136">
    <property type="term" value="F:NADH dehydrogenase (quinone) (non-electrogenic) activity"/>
    <property type="evidence" value="ECO:0007669"/>
    <property type="project" value="RHEA"/>
</dbReference>
<keyword evidence="4 6" id="KW-0520">NAD</keyword>
<dbReference type="SUPFAM" id="SSF52218">
    <property type="entry name" value="Flavoproteins"/>
    <property type="match status" value="1"/>
</dbReference>
<keyword evidence="5 6" id="KW-0472">Membrane</keyword>
<dbReference type="Gene3D" id="3.40.50.360">
    <property type="match status" value="1"/>
</dbReference>
<dbReference type="InterPro" id="IPR046980">
    <property type="entry name" value="KefG/KefF"/>
</dbReference>
<keyword evidence="3 6" id="KW-0560">Oxidoreductase</keyword>
<gene>
    <name evidence="8" type="primary">RSC3097</name>
    <name evidence="6" type="synonym">kefG</name>
    <name evidence="8" type="ordered locus">PBPRA0302</name>
</gene>
<dbReference type="GO" id="GO:0008753">
    <property type="term" value="F:NADPH dehydrogenase (quinone) activity"/>
    <property type="evidence" value="ECO:0007669"/>
    <property type="project" value="RHEA"/>
</dbReference>
<evidence type="ECO:0000313" key="9">
    <source>
        <dbReference type="Proteomes" id="UP000000593"/>
    </source>
</evidence>
<dbReference type="KEGG" id="ppr:PBPRA0302"/>
<dbReference type="eggNOG" id="COG2249">
    <property type="taxonomic scope" value="Bacteria"/>
</dbReference>
<dbReference type="HAMAP" id="MF_01415">
    <property type="entry name" value="K_H_efflux_KefG"/>
    <property type="match status" value="1"/>
</dbReference>
<evidence type="ECO:0000256" key="3">
    <source>
        <dbReference type="ARBA" id="ARBA00023002"/>
    </source>
</evidence>